<feature type="compositionally biased region" description="Basic and acidic residues" evidence="1">
    <location>
        <begin position="850"/>
        <end position="862"/>
    </location>
</feature>
<dbReference type="PANTHER" id="PTHR31014:SF0">
    <property type="entry name" value="MITOCHONDRIAL TRANSLATION SYSTEM COMPONENT PET127-RELATED"/>
    <property type="match status" value="1"/>
</dbReference>
<evidence type="ECO:0000313" key="3">
    <source>
        <dbReference type="Proteomes" id="UP001480595"/>
    </source>
</evidence>
<gene>
    <name evidence="2" type="ORF">PG994_014405</name>
</gene>
<evidence type="ECO:0000313" key="2">
    <source>
        <dbReference type="EMBL" id="KAK8041398.1"/>
    </source>
</evidence>
<feature type="compositionally biased region" description="Low complexity" evidence="1">
    <location>
        <begin position="60"/>
        <end position="73"/>
    </location>
</feature>
<protein>
    <submittedName>
        <fullName evidence="2">Uncharacterized protein</fullName>
    </submittedName>
</protein>
<feature type="compositionally biased region" description="Basic and acidic residues" evidence="1">
    <location>
        <begin position="942"/>
        <end position="954"/>
    </location>
</feature>
<dbReference type="InterPro" id="IPR013943">
    <property type="entry name" value="Pet127"/>
</dbReference>
<feature type="compositionally biased region" description="Acidic residues" evidence="1">
    <location>
        <begin position="1202"/>
        <end position="1214"/>
    </location>
</feature>
<reference evidence="2 3" key="1">
    <citation type="submission" date="2023-01" db="EMBL/GenBank/DDBJ databases">
        <title>Analysis of 21 Apiospora genomes using comparative genomics revels a genus with tremendous synthesis potential of carbohydrate active enzymes and secondary metabolites.</title>
        <authorList>
            <person name="Sorensen T."/>
        </authorList>
    </citation>
    <scope>NUCLEOTIDE SEQUENCE [LARGE SCALE GENOMIC DNA]</scope>
    <source>
        <strain evidence="2 3">CBS 135458</strain>
    </source>
</reference>
<feature type="region of interest" description="Disordered" evidence="1">
    <location>
        <begin position="150"/>
        <end position="291"/>
    </location>
</feature>
<evidence type="ECO:0000256" key="1">
    <source>
        <dbReference type="SAM" id="MobiDB-lite"/>
    </source>
</evidence>
<dbReference type="EMBL" id="JAQQWL010000015">
    <property type="protein sequence ID" value="KAK8041398.1"/>
    <property type="molecule type" value="Genomic_DNA"/>
</dbReference>
<comment type="caution">
    <text evidence="2">The sequence shown here is derived from an EMBL/GenBank/DDBJ whole genome shotgun (WGS) entry which is preliminary data.</text>
</comment>
<keyword evidence="3" id="KW-1185">Reference proteome</keyword>
<feature type="compositionally biased region" description="Basic and acidic residues" evidence="1">
    <location>
        <begin position="883"/>
        <end position="909"/>
    </location>
</feature>
<feature type="compositionally biased region" description="Basic and acidic residues" evidence="1">
    <location>
        <begin position="821"/>
        <end position="836"/>
    </location>
</feature>
<feature type="region of interest" description="Disordered" evidence="1">
    <location>
        <begin position="701"/>
        <end position="728"/>
    </location>
</feature>
<sequence>MLPLASLAARRLRTHHICATCRIASRNRGAAFASPALHLQYGHPRYFSATLVRADDNSEPSETTTESEPASPQLKKKKKKRQQPSPPAPQQKKPPKASKPSDGTETVPAKPAPKKKKQEGTARDLKVLQGALAALKNVLDAQNIDLTGAAKSERKREGKAPGKEADGAAEKQLASGSLNAQQPKKKEKKKSAGESGPARLTPRHLKALRRALASHPSAAPSETGAEDTKKAQDAATAVDKKPKAPSVFIRKTKSAGPALRGGAIFRKTSPKAEPPSQGKRSTALNNPLNATPPWMLTSQAESAGTDITEATSEESTIKKPVKKPLEKADIKIENIYSENLHLVPIEKKQPPVPPVSYGLDRVLFNPGVYHLQDPRSRVYNFDPYLSKIMPIQEFDFNALKQYITSSKDETLINIARENNKRYTGSTSSMTAMLAHFHYLLSSWREINPAILSKSFNTPSNHFTKILTSPAAIFLHWKDGVYAIDADKEFDTANILSMLGKSMEKLLTLSKEDYERYRTINSDQISEEERNADEAYHYTGLGDFMMRSQLDAHDPRVPGTGMFDLKTRAVISIRMDAEGFHKGLGYEIRNRFGDWQSFEREYYDMIRSAFLKYSLQVRMGLIPLWGDTEFKLSLGLLNDIMDRASKKFPEQSLRLHFETRPSVVAPFMYIFAKPVENHEIKEVQEANKAKIEEFERKVLGLGPADVGTTSTPDNEDPVEDDGLEEDDLEQDELEEALAESSETPVINEVPDTAIWEDVRSKVEDAMEDDELGVAAVREAIEDALEQSGLLGSQSPEDTRSYVDSLLHALSPDASPEQTEGVLADRDDAVDCQDHVEEQSTSEDVAEAEGSDESHMPSAVHDENAPEVDTLTEEKPVKTTDTAEGGDKDSFAQESRGDADAESDVSFHEATSDPSVSIPIIETSSPSKQEPQSEEAVAPEEDQRDDRDDSVAREPVSEESISAAELEAAGLNPDQQEKVEELKALSGTSSLSNLKDLIVRMAQNIDEREVSERDMDDEDDSKLWEFERVLGKMMADSKAASSSPTQATDVEDGLKESSDAATEPSALTAEPQAGGTDENAFVHRGPLLGMVLTVRNRVNGSYVERPEDLDPSDKWDIEYNIQEMPEGRAWNLYEKLMNRRKKALQHEGDRDAAWYEMFQGSLEKHTKAGRKFREEEDIRARQRPVHVVGETEARTYEDTFGADAPEEAPETTEADEPIPITTTTMDRI</sequence>
<feature type="region of interest" description="Disordered" evidence="1">
    <location>
        <begin position="55"/>
        <end position="122"/>
    </location>
</feature>
<feature type="compositionally biased region" description="Basic and acidic residues" evidence="1">
    <location>
        <begin position="151"/>
        <end position="169"/>
    </location>
</feature>
<proteinExistence type="predicted"/>
<feature type="region of interest" description="Disordered" evidence="1">
    <location>
        <begin position="1033"/>
        <end position="1078"/>
    </location>
</feature>
<feature type="region of interest" description="Disordered" evidence="1">
    <location>
        <begin position="785"/>
        <end position="985"/>
    </location>
</feature>
<dbReference type="GeneID" id="92098877"/>
<feature type="compositionally biased region" description="Low complexity" evidence="1">
    <location>
        <begin position="956"/>
        <end position="967"/>
    </location>
</feature>
<feature type="region of interest" description="Disordered" evidence="1">
    <location>
        <begin position="1186"/>
        <end position="1226"/>
    </location>
</feature>
<feature type="compositionally biased region" description="Acidic residues" evidence="1">
    <location>
        <begin position="838"/>
        <end position="849"/>
    </location>
</feature>
<feature type="compositionally biased region" description="Polar residues" evidence="1">
    <location>
        <begin position="278"/>
        <end position="289"/>
    </location>
</feature>
<dbReference type="Pfam" id="PF08634">
    <property type="entry name" value="Pet127"/>
    <property type="match status" value="1"/>
</dbReference>
<dbReference type="PANTHER" id="PTHR31014">
    <property type="entry name" value="MITOCHONDRIAL TRANSLATION SYSTEM COMPONENT PET127-RELATED"/>
    <property type="match status" value="1"/>
</dbReference>
<accession>A0ABR1T481</accession>
<dbReference type="RefSeq" id="XP_066708943.1">
    <property type="nucleotide sequence ID" value="XM_066865814.1"/>
</dbReference>
<dbReference type="Proteomes" id="UP001480595">
    <property type="component" value="Unassembled WGS sequence"/>
</dbReference>
<feature type="compositionally biased region" description="Low complexity" evidence="1">
    <location>
        <begin position="1215"/>
        <end position="1226"/>
    </location>
</feature>
<feature type="compositionally biased region" description="Acidic residues" evidence="1">
    <location>
        <begin position="712"/>
        <end position="728"/>
    </location>
</feature>
<organism evidence="2 3">
    <name type="scientific">Apiospora phragmitis</name>
    <dbReference type="NCBI Taxonomy" id="2905665"/>
    <lineage>
        <taxon>Eukaryota</taxon>
        <taxon>Fungi</taxon>
        <taxon>Dikarya</taxon>
        <taxon>Ascomycota</taxon>
        <taxon>Pezizomycotina</taxon>
        <taxon>Sordariomycetes</taxon>
        <taxon>Xylariomycetidae</taxon>
        <taxon>Amphisphaeriales</taxon>
        <taxon>Apiosporaceae</taxon>
        <taxon>Apiospora</taxon>
    </lineage>
</organism>
<name>A0ABR1T481_9PEZI</name>
<feature type="compositionally biased region" description="Basic and acidic residues" evidence="1">
    <location>
        <begin position="226"/>
        <end position="242"/>
    </location>
</feature>